<reference evidence="7" key="1">
    <citation type="submission" date="2020-05" db="EMBL/GenBank/DDBJ databases">
        <authorList>
            <person name="Chiriac C."/>
            <person name="Salcher M."/>
            <person name="Ghai R."/>
            <person name="Kavagutti S V."/>
        </authorList>
    </citation>
    <scope>NUCLEOTIDE SEQUENCE</scope>
</reference>
<comment type="cofactor">
    <cofactor evidence="1">
        <name>a divalent metal cation</name>
        <dbReference type="ChEBI" id="CHEBI:60240"/>
    </cofactor>
</comment>
<dbReference type="InterPro" id="IPR036849">
    <property type="entry name" value="Enolase-like_C_sf"/>
</dbReference>
<evidence type="ECO:0000256" key="1">
    <source>
        <dbReference type="ARBA" id="ARBA00001968"/>
    </source>
</evidence>
<dbReference type="SFLD" id="SFLDG00180">
    <property type="entry name" value="muconate_cycloisomerase"/>
    <property type="match status" value="1"/>
</dbReference>
<dbReference type="InterPro" id="IPR013341">
    <property type="entry name" value="Mandelate_racemase_N_dom"/>
</dbReference>
<keyword evidence="3" id="KW-0460">Magnesium</keyword>
<evidence type="ECO:0000259" key="6">
    <source>
        <dbReference type="SMART" id="SM00922"/>
    </source>
</evidence>
<sequence>MRLQSVELVRVAMPLVRPFRTSFGVQEARDVLLVHVITDVGEGWGECAAHAEPFYNEEFTESALLVLQRWLVPAVASMTDLRGADVGAAMQQVKGYRAAKAGLEMAVLDAELRAAGVSLATYLGGTREAIDVGVSVGITPTIDQLVEQVAGYVADGYQRVKLKIMSGWDVLPLRAVRAAFPHLALQVDANAGYRADAMDMLASLDEFGLLMIEQPFAPEELALHAQLATRCATALCLDESILSVVHTAMALDMGACSIVNIKVGRVGGLLEARRIHDLCHARTVPVWCGGMLETGVGRAANVALASLPGFVYPADISASERYWRRDITESFVLRGSTLAVPAGAGLGVTVDDEVLAELGARRMAVDLRE</sequence>
<dbReference type="NCBIfam" id="TIGR01928">
    <property type="entry name" value="menC_lowGC_arch"/>
    <property type="match status" value="1"/>
</dbReference>
<dbReference type="Gene3D" id="3.30.390.10">
    <property type="entry name" value="Enolase-like, N-terminal domain"/>
    <property type="match status" value="1"/>
</dbReference>
<dbReference type="AlphaFoldDB" id="A0A6J7DAS0"/>
<name>A0A6J7DAS0_9ZZZZ</name>
<dbReference type="GO" id="GO:0009234">
    <property type="term" value="P:menaquinone biosynthetic process"/>
    <property type="evidence" value="ECO:0007669"/>
    <property type="project" value="InterPro"/>
</dbReference>
<accession>A0A6J7DAS0</accession>
<dbReference type="GO" id="GO:0016854">
    <property type="term" value="F:racemase and epimerase activity"/>
    <property type="evidence" value="ECO:0007669"/>
    <property type="project" value="UniProtKB-ARBA"/>
</dbReference>
<evidence type="ECO:0000256" key="3">
    <source>
        <dbReference type="ARBA" id="ARBA00022842"/>
    </source>
</evidence>
<feature type="domain" description="Mandelate racemase/muconate lactonizing enzyme C-terminal" evidence="6">
    <location>
        <begin position="142"/>
        <end position="234"/>
    </location>
</feature>
<dbReference type="GO" id="GO:0046872">
    <property type="term" value="F:metal ion binding"/>
    <property type="evidence" value="ECO:0007669"/>
    <property type="project" value="UniProtKB-KW"/>
</dbReference>
<dbReference type="CDD" id="cd03317">
    <property type="entry name" value="NAAAR"/>
    <property type="match status" value="1"/>
</dbReference>
<evidence type="ECO:0000256" key="4">
    <source>
        <dbReference type="ARBA" id="ARBA00023239"/>
    </source>
</evidence>
<dbReference type="SMART" id="SM00922">
    <property type="entry name" value="MR_MLE"/>
    <property type="match status" value="1"/>
</dbReference>
<keyword evidence="4" id="KW-0456">Lyase</keyword>
<dbReference type="EC" id="4.2.1.113" evidence="5"/>
<proteinExistence type="predicted"/>
<dbReference type="PANTHER" id="PTHR48073:SF5">
    <property type="entry name" value="O-SUCCINYLBENZOATE SYNTHASE"/>
    <property type="match status" value="1"/>
</dbReference>
<dbReference type="SUPFAM" id="SSF51604">
    <property type="entry name" value="Enolase C-terminal domain-like"/>
    <property type="match status" value="1"/>
</dbReference>
<evidence type="ECO:0000256" key="2">
    <source>
        <dbReference type="ARBA" id="ARBA00022723"/>
    </source>
</evidence>
<dbReference type="Pfam" id="PF13378">
    <property type="entry name" value="MR_MLE_C"/>
    <property type="match status" value="1"/>
</dbReference>
<dbReference type="GO" id="GO:0043748">
    <property type="term" value="F:O-succinylbenzoate synthase activity"/>
    <property type="evidence" value="ECO:0007669"/>
    <property type="project" value="UniProtKB-EC"/>
</dbReference>
<keyword evidence="2" id="KW-0479">Metal-binding</keyword>
<dbReference type="InterPro" id="IPR013342">
    <property type="entry name" value="Mandelate_racemase_C"/>
</dbReference>
<dbReference type="SFLD" id="SFLDS00001">
    <property type="entry name" value="Enolase"/>
    <property type="match status" value="1"/>
</dbReference>
<dbReference type="SFLD" id="SFLDF00009">
    <property type="entry name" value="o-succinylbenzoate_synthase"/>
    <property type="match status" value="1"/>
</dbReference>
<dbReference type="InterPro" id="IPR010197">
    <property type="entry name" value="OSBS/NAAAR"/>
</dbReference>
<dbReference type="Pfam" id="PF02746">
    <property type="entry name" value="MR_MLE_N"/>
    <property type="match status" value="1"/>
</dbReference>
<evidence type="ECO:0000313" key="7">
    <source>
        <dbReference type="EMBL" id="CAB4864203.1"/>
    </source>
</evidence>
<dbReference type="InterPro" id="IPR029017">
    <property type="entry name" value="Enolase-like_N"/>
</dbReference>
<dbReference type="Gene3D" id="3.20.20.120">
    <property type="entry name" value="Enolase-like C-terminal domain"/>
    <property type="match status" value="1"/>
</dbReference>
<dbReference type="EMBL" id="CAFBLP010000007">
    <property type="protein sequence ID" value="CAB4864203.1"/>
    <property type="molecule type" value="Genomic_DNA"/>
</dbReference>
<dbReference type="PANTHER" id="PTHR48073">
    <property type="entry name" value="O-SUCCINYLBENZOATE SYNTHASE-RELATED"/>
    <property type="match status" value="1"/>
</dbReference>
<gene>
    <name evidence="7" type="ORF">UFOPK3376_00441</name>
</gene>
<protein>
    <recommendedName>
        <fullName evidence="5">o-succinylbenzoate synthase</fullName>
        <ecNumber evidence="5">4.2.1.113</ecNumber>
    </recommendedName>
</protein>
<evidence type="ECO:0000256" key="5">
    <source>
        <dbReference type="ARBA" id="ARBA00029491"/>
    </source>
</evidence>
<organism evidence="7">
    <name type="scientific">freshwater metagenome</name>
    <dbReference type="NCBI Taxonomy" id="449393"/>
    <lineage>
        <taxon>unclassified sequences</taxon>
        <taxon>metagenomes</taxon>
        <taxon>ecological metagenomes</taxon>
    </lineage>
</organism>
<dbReference type="InterPro" id="IPR029065">
    <property type="entry name" value="Enolase_C-like"/>
</dbReference>
<dbReference type="SUPFAM" id="SSF54826">
    <property type="entry name" value="Enolase N-terminal domain-like"/>
    <property type="match status" value="1"/>
</dbReference>